<dbReference type="InterPro" id="IPR005517">
    <property type="entry name" value="Transl_elong_EFG/EF2_IV"/>
</dbReference>
<gene>
    <name evidence="6" type="primary">Gfm2</name>
    <name evidence="6" type="ORF">GTO93_0013684</name>
</gene>
<dbReference type="InterPro" id="IPR009022">
    <property type="entry name" value="EFG_III"/>
</dbReference>
<dbReference type="InterPro" id="IPR000640">
    <property type="entry name" value="EFG_V-like"/>
</dbReference>
<dbReference type="Pfam" id="PF00009">
    <property type="entry name" value="GTP_EFTU"/>
    <property type="match status" value="1"/>
</dbReference>
<evidence type="ECO:0000259" key="5">
    <source>
        <dbReference type="PROSITE" id="PS51722"/>
    </source>
</evidence>
<dbReference type="CDD" id="cd16262">
    <property type="entry name" value="EFG_III"/>
    <property type="match status" value="1"/>
</dbReference>
<dbReference type="InterPro" id="IPR000795">
    <property type="entry name" value="T_Tr_GTP-bd_dom"/>
</dbReference>
<dbReference type="NCBIfam" id="TIGR00231">
    <property type="entry name" value="small_GTP"/>
    <property type="match status" value="1"/>
</dbReference>
<keyword evidence="3" id="KW-0342">GTP-binding</keyword>
<evidence type="ECO:0000313" key="7">
    <source>
        <dbReference type="Proteomes" id="UP001166093"/>
    </source>
</evidence>
<dbReference type="CDD" id="cd01886">
    <property type="entry name" value="EF-G"/>
    <property type="match status" value="1"/>
</dbReference>
<reference evidence="6" key="1">
    <citation type="journal article" date="2021" name="Cell">
        <title>Tracing the genetic footprints of vertebrate landing in non-teleost ray-finned fishes.</title>
        <authorList>
            <person name="Bi X."/>
            <person name="Wang K."/>
            <person name="Yang L."/>
            <person name="Pan H."/>
            <person name="Jiang H."/>
            <person name="Wei Q."/>
            <person name="Fang M."/>
            <person name="Yu H."/>
            <person name="Zhu C."/>
            <person name="Cai Y."/>
            <person name="He Y."/>
            <person name="Gan X."/>
            <person name="Zeng H."/>
            <person name="Yu D."/>
            <person name="Zhu Y."/>
            <person name="Jiang H."/>
            <person name="Qiu Q."/>
            <person name="Yang H."/>
            <person name="Zhang Y.E."/>
            <person name="Wang W."/>
            <person name="Zhu M."/>
            <person name="He S."/>
            <person name="Zhang G."/>
        </authorList>
    </citation>
    <scope>NUCLEOTIDE SEQUENCE</scope>
    <source>
        <strain evidence="6">Pddl_001</strain>
    </source>
</reference>
<comment type="caution">
    <text evidence="6">The sequence shown here is derived from an EMBL/GenBank/DDBJ whole genome shotgun (WGS) entry which is preliminary data.</text>
</comment>
<dbReference type="Pfam" id="PF00679">
    <property type="entry name" value="EFG_C"/>
    <property type="match status" value="1"/>
</dbReference>
<dbReference type="EMBL" id="JAAWVQ010093160">
    <property type="protein sequence ID" value="MBN3279854.1"/>
    <property type="molecule type" value="Genomic_DNA"/>
</dbReference>
<dbReference type="PANTHER" id="PTHR43261">
    <property type="entry name" value="TRANSLATION ELONGATION FACTOR G-RELATED"/>
    <property type="match status" value="1"/>
</dbReference>
<keyword evidence="2" id="KW-0648">Protein biosynthesis</keyword>
<dbReference type="PANTHER" id="PTHR43261:SF1">
    <property type="entry name" value="RIBOSOME-RELEASING FACTOR 2, MITOCHONDRIAL"/>
    <property type="match status" value="1"/>
</dbReference>
<dbReference type="Gene3D" id="3.40.50.300">
    <property type="entry name" value="P-loop containing nucleotide triphosphate hydrolases"/>
    <property type="match status" value="1"/>
</dbReference>
<name>A0ABS2Y0E0_POLSP</name>
<proteinExistence type="predicted"/>
<dbReference type="PRINTS" id="PR00315">
    <property type="entry name" value="ELONGATNFCT"/>
</dbReference>
<dbReference type="CDD" id="cd03713">
    <property type="entry name" value="EFG_mtEFG_C"/>
    <property type="match status" value="1"/>
</dbReference>
<comment type="catalytic activity">
    <reaction evidence="4">
        <text>GTP + H2O = GDP + phosphate + H(+)</text>
        <dbReference type="Rhea" id="RHEA:19669"/>
        <dbReference type="ChEBI" id="CHEBI:15377"/>
        <dbReference type="ChEBI" id="CHEBI:15378"/>
        <dbReference type="ChEBI" id="CHEBI:37565"/>
        <dbReference type="ChEBI" id="CHEBI:43474"/>
        <dbReference type="ChEBI" id="CHEBI:58189"/>
    </reaction>
    <physiologicalReaction direction="left-to-right" evidence="4">
        <dbReference type="Rhea" id="RHEA:19670"/>
    </physiologicalReaction>
</comment>
<evidence type="ECO:0000256" key="2">
    <source>
        <dbReference type="ARBA" id="ARBA00022917"/>
    </source>
</evidence>
<dbReference type="InterPro" id="IPR035649">
    <property type="entry name" value="EFG_V"/>
</dbReference>
<dbReference type="InterPro" id="IPR014721">
    <property type="entry name" value="Ribsml_uS5_D2-typ_fold_subgr"/>
</dbReference>
<dbReference type="Pfam" id="PF14492">
    <property type="entry name" value="EFG_III"/>
    <property type="match status" value="1"/>
</dbReference>
<dbReference type="InterPro" id="IPR035647">
    <property type="entry name" value="EFG_III/V"/>
</dbReference>
<dbReference type="Gene3D" id="3.30.230.10">
    <property type="match status" value="1"/>
</dbReference>
<dbReference type="PROSITE" id="PS00301">
    <property type="entry name" value="G_TR_1"/>
    <property type="match status" value="1"/>
</dbReference>
<dbReference type="InterPro" id="IPR005225">
    <property type="entry name" value="Small_GTP-bd"/>
</dbReference>
<dbReference type="InterPro" id="IPR027417">
    <property type="entry name" value="P-loop_NTPase"/>
</dbReference>
<dbReference type="Proteomes" id="UP001166093">
    <property type="component" value="Unassembled WGS sequence"/>
</dbReference>
<dbReference type="Gene3D" id="3.30.70.240">
    <property type="match status" value="1"/>
</dbReference>
<evidence type="ECO:0000256" key="4">
    <source>
        <dbReference type="ARBA" id="ARBA00049117"/>
    </source>
</evidence>
<dbReference type="SUPFAM" id="SSF50447">
    <property type="entry name" value="Translation proteins"/>
    <property type="match status" value="1"/>
</dbReference>
<evidence type="ECO:0000256" key="3">
    <source>
        <dbReference type="ARBA" id="ARBA00023134"/>
    </source>
</evidence>
<dbReference type="InterPro" id="IPR020568">
    <property type="entry name" value="Ribosomal_Su5_D2-typ_SF"/>
</dbReference>
<dbReference type="InterPro" id="IPR009000">
    <property type="entry name" value="Transl_B-barrel_sf"/>
</dbReference>
<keyword evidence="1" id="KW-0547">Nucleotide-binding</keyword>
<feature type="non-terminal residue" evidence="6">
    <location>
        <position position="751"/>
    </location>
</feature>
<protein>
    <submittedName>
        <fullName evidence="6">RRF2M factor</fullName>
    </submittedName>
</protein>
<dbReference type="SUPFAM" id="SSF54211">
    <property type="entry name" value="Ribosomal protein S5 domain 2-like"/>
    <property type="match status" value="1"/>
</dbReference>
<dbReference type="InterPro" id="IPR041095">
    <property type="entry name" value="EFG_II"/>
</dbReference>
<accession>A0ABS2Y0E0</accession>
<organism evidence="6 7">
    <name type="scientific">Polyodon spathula</name>
    <name type="common">North American paddlefish</name>
    <name type="synonym">Squalus spathula</name>
    <dbReference type="NCBI Taxonomy" id="7913"/>
    <lineage>
        <taxon>Eukaryota</taxon>
        <taxon>Metazoa</taxon>
        <taxon>Chordata</taxon>
        <taxon>Craniata</taxon>
        <taxon>Vertebrata</taxon>
        <taxon>Euteleostomi</taxon>
        <taxon>Actinopterygii</taxon>
        <taxon>Chondrostei</taxon>
        <taxon>Acipenseriformes</taxon>
        <taxon>Polyodontidae</taxon>
        <taxon>Polyodon</taxon>
    </lineage>
</organism>
<sequence length="751" mass="82308">MESSFLKFTGDHVKSARTVVSPDIAKIRNIGIMAHIDAGKTTTTERMLYYSGYTRALGDVDDGDTVTDFMAQERERGITIQSAAVTFDWKDHRINLIDTPGHVDFTVEVERALRVLDGAVAVFDASAGVEAQTLTVWRQADKHHVPRICFLNKMDKPGASFMYSIESISQKLKVKPLPLQLPIGTGKAFEGLVDLVTNEKITWSPKSGRDDGRVFERRPLTTADDPDLLEEARDARSTLIEQIADLDDEFAELVLGEFNENLDALPFVKLHAAIRRVTLARTAVPVFCGSALKNKGVQPLLDAITMYLPAPNERHHELLQWYGDDLCALAFKVIHDKQRGPLVFVRIYSGTMKPQSAVYNINRNTTYTATGDTVVSSKSSAAAVARRAGKNDGKKRGSAQESLVLAGVEIPQPVFFCTIEPPSMAKQADLDHALNNLQREDPSLIVKTDPNSGQTILCGMGELHIEIIHDRIRREYGIETQLGPLQVSYRETILNSSTAADTLDRTIGDKRHFVSVELAVSPCEGEEGSASLPVISYSDTAEQLSQDVKDAVKNGIHSSYLQANDTRAGDCEILDNELFNTEDLDADLGKITADFQCRKGKIIQSEQTGPLLGFPMQDVVVSIQSVHIQAGTSMPMVSACISRCMQKALKQAGSQILEPLMSLEITVSEEHLGTVLGDLAQRRGSIHEIQSRQDSKVVLASVPLADMMGYSTVLRTLTSGTATFTLALSSYEAMNLQDQNALVSRMTGLAE</sequence>
<evidence type="ECO:0000313" key="6">
    <source>
        <dbReference type="EMBL" id="MBN3279854.1"/>
    </source>
</evidence>
<keyword evidence="7" id="KW-1185">Reference proteome</keyword>
<dbReference type="PROSITE" id="PS51722">
    <property type="entry name" value="G_TR_2"/>
    <property type="match status" value="1"/>
</dbReference>
<dbReference type="Gene3D" id="3.30.70.870">
    <property type="entry name" value="Elongation Factor G (Translational Gtpase), domain 3"/>
    <property type="match status" value="1"/>
</dbReference>
<dbReference type="SUPFAM" id="SSF54980">
    <property type="entry name" value="EF-G C-terminal domain-like"/>
    <property type="match status" value="2"/>
</dbReference>
<dbReference type="Gene3D" id="2.40.30.10">
    <property type="entry name" value="Translation factors"/>
    <property type="match status" value="1"/>
</dbReference>
<feature type="domain" description="Tr-type G" evidence="5">
    <location>
        <begin position="25"/>
        <end position="312"/>
    </location>
</feature>
<feature type="non-terminal residue" evidence="6">
    <location>
        <position position="1"/>
    </location>
</feature>
<dbReference type="SUPFAM" id="SSF52540">
    <property type="entry name" value="P-loop containing nucleoside triphosphate hydrolases"/>
    <property type="match status" value="1"/>
</dbReference>
<dbReference type="InterPro" id="IPR031157">
    <property type="entry name" value="G_TR_CS"/>
</dbReference>
<dbReference type="SMART" id="SM00838">
    <property type="entry name" value="EFG_C"/>
    <property type="match status" value="1"/>
</dbReference>
<evidence type="ECO:0000256" key="1">
    <source>
        <dbReference type="ARBA" id="ARBA00022741"/>
    </source>
</evidence>
<dbReference type="SMART" id="SM00889">
    <property type="entry name" value="EFG_IV"/>
    <property type="match status" value="1"/>
</dbReference>